<evidence type="ECO:0000313" key="4">
    <source>
        <dbReference type="Proteomes" id="UP000306196"/>
    </source>
</evidence>
<proteinExistence type="inferred from homology"/>
<evidence type="ECO:0000259" key="2">
    <source>
        <dbReference type="Pfam" id="PF08327"/>
    </source>
</evidence>
<dbReference type="EMBL" id="VAUV01000015">
    <property type="protein sequence ID" value="TLD69108.1"/>
    <property type="molecule type" value="Genomic_DNA"/>
</dbReference>
<feature type="domain" description="Activator of Hsp90 ATPase homologue 1/2-like C-terminal" evidence="2">
    <location>
        <begin position="24"/>
        <end position="162"/>
    </location>
</feature>
<dbReference type="Proteomes" id="UP000306196">
    <property type="component" value="Unassembled WGS sequence"/>
</dbReference>
<dbReference type="OrthoDB" id="190358at2"/>
<evidence type="ECO:0000256" key="1">
    <source>
        <dbReference type="ARBA" id="ARBA00006817"/>
    </source>
</evidence>
<organism evidence="3 4">
    <name type="scientific">Phragmitibacter flavus</name>
    <dbReference type="NCBI Taxonomy" id="2576071"/>
    <lineage>
        <taxon>Bacteria</taxon>
        <taxon>Pseudomonadati</taxon>
        <taxon>Verrucomicrobiota</taxon>
        <taxon>Verrucomicrobiia</taxon>
        <taxon>Verrucomicrobiales</taxon>
        <taxon>Verrucomicrobiaceae</taxon>
        <taxon>Phragmitibacter</taxon>
    </lineage>
</organism>
<dbReference type="SUPFAM" id="SSF55961">
    <property type="entry name" value="Bet v1-like"/>
    <property type="match status" value="1"/>
</dbReference>
<name>A0A5R8K9X2_9BACT</name>
<protein>
    <submittedName>
        <fullName evidence="3">SRPBCC domain-containing protein</fullName>
    </submittedName>
</protein>
<dbReference type="CDD" id="cd07814">
    <property type="entry name" value="SRPBCC_CalC_Aha1-like"/>
    <property type="match status" value="1"/>
</dbReference>
<dbReference type="AlphaFoldDB" id="A0A5R8K9X2"/>
<comment type="caution">
    <text evidence="3">The sequence shown here is derived from an EMBL/GenBank/DDBJ whole genome shotgun (WGS) entry which is preliminary data.</text>
</comment>
<dbReference type="InterPro" id="IPR023393">
    <property type="entry name" value="START-like_dom_sf"/>
</dbReference>
<dbReference type="Gene3D" id="3.30.530.20">
    <property type="match status" value="1"/>
</dbReference>
<evidence type="ECO:0000313" key="3">
    <source>
        <dbReference type="EMBL" id="TLD69108.1"/>
    </source>
</evidence>
<comment type="similarity">
    <text evidence="1">Belongs to the AHA1 family.</text>
</comment>
<dbReference type="InterPro" id="IPR013538">
    <property type="entry name" value="ASHA1/2-like_C"/>
</dbReference>
<accession>A0A5R8K9X2</accession>
<dbReference type="RefSeq" id="WP_138087794.1">
    <property type="nucleotide sequence ID" value="NZ_VAUV01000015.1"/>
</dbReference>
<dbReference type="Pfam" id="PF08327">
    <property type="entry name" value="AHSA1"/>
    <property type="match status" value="1"/>
</dbReference>
<gene>
    <name evidence="3" type="ORF">FEM03_18585</name>
</gene>
<sequence>MNLITKNEVEKPDNATLIVRRVLNASPELAFEAWTSAEHVKHWMRPEPGMVIPWAMMDVRVGGKFRIQMQNEEGEYFTAVGEFREVQVPERLVYTWDWEKDGSGEEFGEVEGKTSLITVEFLRRGDRTELVLMHTRFATVESRDSHAGGWSRIVETLAEFLEKK</sequence>
<reference evidence="3 4" key="1">
    <citation type="submission" date="2019-05" db="EMBL/GenBank/DDBJ databases">
        <title>Verrucobacter flavum gen. nov., sp. nov. a new member of the family Verrucomicrobiaceae.</title>
        <authorList>
            <person name="Szuroczki S."/>
            <person name="Abbaszade G."/>
            <person name="Szabo A."/>
            <person name="Felfoldi T."/>
            <person name="Schumann P."/>
            <person name="Boka K."/>
            <person name="Keki Z."/>
            <person name="Toumi M."/>
            <person name="Toth E."/>
        </authorList>
    </citation>
    <scope>NUCLEOTIDE SEQUENCE [LARGE SCALE GENOMIC DNA]</scope>
    <source>
        <strain evidence="3 4">MG-N-17</strain>
    </source>
</reference>
<keyword evidence="4" id="KW-1185">Reference proteome</keyword>